<keyword evidence="3" id="KW-1185">Reference proteome</keyword>
<proteinExistence type="predicted"/>
<feature type="chain" id="PRO_5035312956" evidence="1">
    <location>
        <begin position="30"/>
        <end position="220"/>
    </location>
</feature>
<dbReference type="RefSeq" id="WP_229744750.1">
    <property type="nucleotide sequence ID" value="NZ_BMDX01000015.1"/>
</dbReference>
<dbReference type="PANTHER" id="PTHR11220:SF58">
    <property type="entry name" value="SOUL HEME-BINDING FAMILY PROTEIN"/>
    <property type="match status" value="1"/>
</dbReference>
<dbReference type="Pfam" id="PF04832">
    <property type="entry name" value="SOUL"/>
    <property type="match status" value="1"/>
</dbReference>
<protein>
    <submittedName>
        <fullName evidence="2">Heme-binding protein</fullName>
    </submittedName>
</protein>
<dbReference type="SUPFAM" id="SSF55136">
    <property type="entry name" value="Probable bacterial effector-binding domain"/>
    <property type="match status" value="1"/>
</dbReference>
<organism evidence="2 3">
    <name type="scientific">Neiella marina</name>
    <dbReference type="NCBI Taxonomy" id="508461"/>
    <lineage>
        <taxon>Bacteria</taxon>
        <taxon>Pseudomonadati</taxon>
        <taxon>Pseudomonadota</taxon>
        <taxon>Gammaproteobacteria</taxon>
        <taxon>Alteromonadales</taxon>
        <taxon>Echinimonadaceae</taxon>
        <taxon>Neiella</taxon>
    </lineage>
</organism>
<dbReference type="InterPro" id="IPR011256">
    <property type="entry name" value="Reg_factor_effector_dom_sf"/>
</dbReference>
<evidence type="ECO:0000256" key="1">
    <source>
        <dbReference type="SAM" id="SignalP"/>
    </source>
</evidence>
<dbReference type="Gene3D" id="3.20.80.10">
    <property type="entry name" value="Regulatory factor, effector binding domain"/>
    <property type="match status" value="1"/>
</dbReference>
<feature type="signal peptide" evidence="1">
    <location>
        <begin position="1"/>
        <end position="29"/>
    </location>
</feature>
<dbReference type="Proteomes" id="UP000619743">
    <property type="component" value="Unassembled WGS sequence"/>
</dbReference>
<name>A0A8J2U744_9GAMM</name>
<reference evidence="3" key="1">
    <citation type="journal article" date="2019" name="Int. J. Syst. Evol. Microbiol.">
        <title>The Global Catalogue of Microorganisms (GCM) 10K type strain sequencing project: providing services to taxonomists for standard genome sequencing and annotation.</title>
        <authorList>
            <consortium name="The Broad Institute Genomics Platform"/>
            <consortium name="The Broad Institute Genome Sequencing Center for Infectious Disease"/>
            <person name="Wu L."/>
            <person name="Ma J."/>
        </authorList>
    </citation>
    <scope>NUCLEOTIDE SEQUENCE [LARGE SCALE GENOMIC DNA]</scope>
    <source>
        <strain evidence="3">CGMCC 1.10130</strain>
    </source>
</reference>
<evidence type="ECO:0000313" key="2">
    <source>
        <dbReference type="EMBL" id="GGA83553.1"/>
    </source>
</evidence>
<gene>
    <name evidence="2" type="ORF">GCM10011369_26960</name>
</gene>
<dbReference type="AlphaFoldDB" id="A0A8J2U744"/>
<comment type="caution">
    <text evidence="2">The sequence shown here is derived from an EMBL/GenBank/DDBJ whole genome shotgun (WGS) entry which is preliminary data.</text>
</comment>
<evidence type="ECO:0000313" key="3">
    <source>
        <dbReference type="Proteomes" id="UP000619743"/>
    </source>
</evidence>
<dbReference type="InterPro" id="IPR006917">
    <property type="entry name" value="SOUL_heme-bd"/>
</dbReference>
<sequence>MNTANTSPRQLIGFIFAAALALVMGAAVATEQPSYKVLAQQDDFELRQYSSMIVAQSTVTGTMDDASGTGFRAVADYIFGNNTSASGGSEEISMTAPVLISPQAIASGSPATNQLASSPAMEDESGQWVIGFVMPSKFSLDTLPEPNSNKVVVSQVPARTMAVVTFSGLTGEDKVATKTQQLLAWMAENNLTPISAPKLARYNPPWTLPFFRRNEVMIEY</sequence>
<dbReference type="PANTHER" id="PTHR11220">
    <property type="entry name" value="HEME-BINDING PROTEIN-RELATED"/>
    <property type="match status" value="1"/>
</dbReference>
<dbReference type="EMBL" id="BMDX01000015">
    <property type="protein sequence ID" value="GGA83553.1"/>
    <property type="molecule type" value="Genomic_DNA"/>
</dbReference>
<keyword evidence="1" id="KW-0732">Signal</keyword>
<accession>A0A8J2U744</accession>